<keyword evidence="1" id="KW-0472">Membrane</keyword>
<dbReference type="KEGG" id="ccar:109062005"/>
<evidence type="ECO:0000313" key="3">
    <source>
        <dbReference type="RefSeq" id="XP_042576186.1"/>
    </source>
</evidence>
<dbReference type="GeneID" id="109062005"/>
<feature type="chain" id="PRO_5044700329" evidence="2">
    <location>
        <begin position="24"/>
        <end position="232"/>
    </location>
</feature>
<name>A0A9Q9ZW88_CYPCA</name>
<dbReference type="RefSeq" id="XP_042576189.1">
    <property type="nucleotide sequence ID" value="XM_042720255.1"/>
</dbReference>
<dbReference type="RefSeq" id="XP_042576187.1">
    <property type="nucleotide sequence ID" value="XM_042720253.1"/>
</dbReference>
<proteinExistence type="predicted"/>
<evidence type="ECO:0000313" key="5">
    <source>
        <dbReference type="RefSeq" id="XP_042576188.1"/>
    </source>
</evidence>
<dbReference type="RefSeq" id="XP_042576188.1">
    <property type="nucleotide sequence ID" value="XM_042720254.1"/>
</dbReference>
<keyword evidence="1" id="KW-1133">Transmembrane helix</keyword>
<feature type="transmembrane region" description="Helical" evidence="1">
    <location>
        <begin position="197"/>
        <end position="217"/>
    </location>
</feature>
<sequence>MSGKVWILITAVSFITHVYHVQSKCMEQDIKAHLDELLLEGHMFQIKVFSPETEEHALLSVINTLCTNWKNNKEKDKLTVVKTFYIMLYKLEENFEEKNFCANLNCMDAYTVRGIDTATFGEMYRKSCNGSVSDLKCPSKSTPLTTISPTPEFSITSLTTLVSPNITAPENLTADPSARTETFIKDENQWATIKTCFGLLVVSFLLNIVLLFTVFHMHRKSETSSEMTHSEL</sequence>
<keyword evidence="1" id="KW-0812">Transmembrane</keyword>
<dbReference type="AlphaFoldDB" id="A0A9Q9ZW88"/>
<accession>A0A9Q9ZW88</accession>
<evidence type="ECO:0000256" key="2">
    <source>
        <dbReference type="SAM" id="SignalP"/>
    </source>
</evidence>
<feature type="signal peptide" evidence="2">
    <location>
        <begin position="1"/>
        <end position="23"/>
    </location>
</feature>
<evidence type="ECO:0000313" key="4">
    <source>
        <dbReference type="RefSeq" id="XP_042576187.1"/>
    </source>
</evidence>
<dbReference type="Proteomes" id="UP001155660">
    <property type="component" value="Chromosome B3"/>
</dbReference>
<dbReference type="RefSeq" id="XP_042576186.1">
    <property type="nucleotide sequence ID" value="XM_042720252.1"/>
</dbReference>
<evidence type="ECO:0000313" key="6">
    <source>
        <dbReference type="RefSeq" id="XP_042576189.1"/>
    </source>
</evidence>
<reference evidence="3 4" key="1">
    <citation type="submission" date="2025-04" db="UniProtKB">
        <authorList>
            <consortium name="RefSeq"/>
        </authorList>
    </citation>
    <scope>IDENTIFICATION</scope>
    <source>
        <tissue evidence="3 4">Muscle</tissue>
    </source>
</reference>
<organism evidence="5">
    <name type="scientific">Cyprinus carpio</name>
    <name type="common">Common carp</name>
    <dbReference type="NCBI Taxonomy" id="7962"/>
    <lineage>
        <taxon>Eukaryota</taxon>
        <taxon>Metazoa</taxon>
        <taxon>Chordata</taxon>
        <taxon>Craniata</taxon>
        <taxon>Vertebrata</taxon>
        <taxon>Euteleostomi</taxon>
        <taxon>Actinopterygii</taxon>
        <taxon>Neopterygii</taxon>
        <taxon>Teleostei</taxon>
        <taxon>Ostariophysi</taxon>
        <taxon>Cypriniformes</taxon>
        <taxon>Cyprinidae</taxon>
        <taxon>Cyprininae</taxon>
        <taxon>Cyprinus</taxon>
    </lineage>
</organism>
<keyword evidence="2" id="KW-0732">Signal</keyword>
<evidence type="ECO:0000256" key="1">
    <source>
        <dbReference type="SAM" id="Phobius"/>
    </source>
</evidence>
<dbReference type="OrthoDB" id="8941356at2759"/>
<protein>
    <submittedName>
        <fullName evidence="3 4">Uncharacterized protein LOC109062005 isoform X1</fullName>
    </submittedName>
</protein>
<gene>
    <name evidence="3 4 5 6" type="primary">LOC109062005</name>
</gene>